<dbReference type="SUPFAM" id="SSF90209">
    <property type="entry name" value="Ran binding protein zinc finger-like"/>
    <property type="match status" value="2"/>
</dbReference>
<dbReference type="GO" id="GO:0031902">
    <property type="term" value="C:late endosome membrane"/>
    <property type="evidence" value="ECO:0007669"/>
    <property type="project" value="UniProtKB-UniRule"/>
</dbReference>
<dbReference type="GO" id="GO:0032266">
    <property type="term" value="F:phosphatidylinositol-3-phosphate binding"/>
    <property type="evidence" value="ECO:0007669"/>
    <property type="project" value="UniProtKB-UniRule"/>
</dbReference>
<comment type="subcellular location">
    <subcellularLocation>
        <location evidence="9">Cytoplasm</location>
    </subcellularLocation>
    <subcellularLocation>
        <location evidence="9">Endosome</location>
    </subcellularLocation>
</comment>
<dbReference type="GO" id="GO:0043130">
    <property type="term" value="F:ubiquitin binding"/>
    <property type="evidence" value="ECO:0007669"/>
    <property type="project" value="UniProtKB-UniRule"/>
</dbReference>
<feature type="region of interest" description="Disordered" evidence="10">
    <location>
        <begin position="102"/>
        <end position="124"/>
    </location>
</feature>
<dbReference type="GO" id="GO:0043328">
    <property type="term" value="P:protein transport to vacuole involved in ubiquitin-dependent protein catabolic process via the multivesicular body sorting pathway"/>
    <property type="evidence" value="ECO:0007669"/>
    <property type="project" value="UniProtKB-UniRule"/>
</dbReference>
<dbReference type="InterPro" id="IPR036443">
    <property type="entry name" value="Znf_RanBP2_sf"/>
</dbReference>
<dbReference type="SMART" id="SM00547">
    <property type="entry name" value="ZnF_RBZ"/>
    <property type="match status" value="1"/>
</dbReference>
<keyword evidence="3" id="KW-0479">Metal-binding</keyword>
<dbReference type="AlphaFoldDB" id="A0A1E3QAF7"/>
<keyword evidence="8" id="KW-0175">Coiled coil</keyword>
<dbReference type="GO" id="GO:0000814">
    <property type="term" value="C:ESCRT II complex"/>
    <property type="evidence" value="ECO:0007669"/>
    <property type="project" value="UniProtKB-UniRule"/>
</dbReference>
<feature type="domain" description="GLUE N-terminal" evidence="11">
    <location>
        <begin position="7"/>
        <end position="322"/>
    </location>
</feature>
<evidence type="ECO:0000256" key="6">
    <source>
        <dbReference type="ARBA" id="ARBA00022833"/>
    </source>
</evidence>
<evidence type="ECO:0000313" key="12">
    <source>
        <dbReference type="EMBL" id="ODQ74651.1"/>
    </source>
</evidence>
<dbReference type="Gene3D" id="2.30.30.380">
    <property type="entry name" value="Zn-finger domain of Sec23/24"/>
    <property type="match status" value="2"/>
</dbReference>
<accession>A0A1E3QAF7</accession>
<feature type="region of interest" description="Disordered" evidence="10">
    <location>
        <begin position="615"/>
        <end position="643"/>
    </location>
</feature>
<dbReference type="EMBL" id="KV454292">
    <property type="protein sequence ID" value="ODQ74651.1"/>
    <property type="molecule type" value="Genomic_DNA"/>
</dbReference>
<evidence type="ECO:0000256" key="8">
    <source>
        <dbReference type="ARBA" id="ARBA00023054"/>
    </source>
</evidence>
<sequence>MRLWSPIDLTAAYRPVLFIDETDNLVQNSVGLYEGRVRLPSYQNGRLYLTSHRICYVDVASPLTNSVAINLPDVKTIQYNAGFLKSSPKITIHFADTLSSASSPISPSSLNGTPQSRSPSESTVSLPNLTNFGALSPKQSTAGLISLMSWICPICSHSNNLPSNYRPNVSPIPPCTICGVKPPESVIQDALAETGANGMTESLASDDCSSISSSGVEQEGLACPKCTFLNNSAMRYCEICGTRLPTTAFNPSDYVLDKNFARRESYLPFKMGGSAQSSRNGLQEELPTLVKISFRNGGDKAFYDKTKEVLTERTWLKNLARAKQVEQTITITKNPVTEPVQQRPITPSFGIHGLQRMVERERMHNQDLMSSLDDLHSLMKKARDMVSLAEGFAIRLASSPGVPDEARRALRESSQALSLSSPIVTKEMAGGGSDQIYYGELARQLAEFLDGGVLKSEGGIATLFDVFALYNRARGISLISPKDLYSACSVFEELGLPFKMRRFKSGLTVVQETLKNDDITIRSLVDWVKTAEKKPSGEENGVTAQDVRQHFGWSVGVCVEELETAQDQGKLCSDIVVEGTRYYVNAIADVSWDWKYELFKEVEKREILDAREPAKVHPEVSSDNPGESMEQVISSPHIIGRSA</sequence>
<keyword evidence="4 9" id="KW-0967">Endosome</keyword>
<dbReference type="SUPFAM" id="SSF46785">
    <property type="entry name" value="Winged helix' DNA-binding domain"/>
    <property type="match status" value="1"/>
</dbReference>
<comment type="subunit">
    <text evidence="9">Component of the endosomal sorting complex required for transport II (ESCRT-II).</text>
</comment>
<evidence type="ECO:0000256" key="10">
    <source>
        <dbReference type="SAM" id="MobiDB-lite"/>
    </source>
</evidence>
<dbReference type="Pfam" id="PF16988">
    <property type="entry name" value="Vps36-NZF-N"/>
    <property type="match status" value="1"/>
</dbReference>
<dbReference type="InterPro" id="IPR021648">
    <property type="entry name" value="GLUE_dom"/>
</dbReference>
<evidence type="ECO:0000256" key="4">
    <source>
        <dbReference type="ARBA" id="ARBA00022753"/>
    </source>
</evidence>
<evidence type="ECO:0000256" key="7">
    <source>
        <dbReference type="ARBA" id="ARBA00022927"/>
    </source>
</evidence>
<dbReference type="GO" id="GO:0008270">
    <property type="term" value="F:zinc ion binding"/>
    <property type="evidence" value="ECO:0007669"/>
    <property type="project" value="UniProtKB-KW"/>
</dbReference>
<comment type="function">
    <text evidence="9">Component of the ESCRT-II complex (endosomal sorting complex required for transport II), which is required for multivesicular body (MVB) formation and sorting of endosomal cargo proteins into MVBs.</text>
</comment>
<feature type="compositionally biased region" description="Polar residues" evidence="10">
    <location>
        <begin position="110"/>
        <end position="124"/>
    </location>
</feature>
<name>A0A1E3QAF7_LIPST</name>
<evidence type="ECO:0000259" key="11">
    <source>
        <dbReference type="PROSITE" id="PS51495"/>
    </source>
</evidence>
<dbReference type="STRING" id="675824.A0A1E3QAF7"/>
<dbReference type="PANTHER" id="PTHR13128">
    <property type="entry name" value="VACUOLAR PROTEIN-SORTING-ASSOCIATED PROTEIN 36"/>
    <property type="match status" value="1"/>
</dbReference>
<dbReference type="InterPro" id="IPR037855">
    <property type="entry name" value="Vps36"/>
</dbReference>
<reference evidence="12 13" key="1">
    <citation type="journal article" date="2016" name="Proc. Natl. Acad. Sci. U.S.A.">
        <title>Comparative genomics of biotechnologically important yeasts.</title>
        <authorList>
            <person name="Riley R."/>
            <person name="Haridas S."/>
            <person name="Wolfe K.H."/>
            <person name="Lopes M.R."/>
            <person name="Hittinger C.T."/>
            <person name="Goeker M."/>
            <person name="Salamov A.A."/>
            <person name="Wisecaver J.H."/>
            <person name="Long T.M."/>
            <person name="Calvey C.H."/>
            <person name="Aerts A.L."/>
            <person name="Barry K.W."/>
            <person name="Choi C."/>
            <person name="Clum A."/>
            <person name="Coughlan A.Y."/>
            <person name="Deshpande S."/>
            <person name="Douglass A.P."/>
            <person name="Hanson S.J."/>
            <person name="Klenk H.-P."/>
            <person name="LaButti K.M."/>
            <person name="Lapidus A."/>
            <person name="Lindquist E.A."/>
            <person name="Lipzen A.M."/>
            <person name="Meier-Kolthoff J.P."/>
            <person name="Ohm R.A."/>
            <person name="Otillar R.P."/>
            <person name="Pangilinan J.L."/>
            <person name="Peng Y."/>
            <person name="Rokas A."/>
            <person name="Rosa C.A."/>
            <person name="Scheuner C."/>
            <person name="Sibirny A.A."/>
            <person name="Slot J.C."/>
            <person name="Stielow J.B."/>
            <person name="Sun H."/>
            <person name="Kurtzman C.P."/>
            <person name="Blackwell M."/>
            <person name="Grigoriev I.V."/>
            <person name="Jeffries T.W."/>
        </authorList>
    </citation>
    <scope>NUCLEOTIDE SEQUENCE [LARGE SCALE GENOMIC DNA]</scope>
    <source>
        <strain evidence="12 13">NRRL Y-11557</strain>
    </source>
</reference>
<keyword evidence="5" id="KW-0863">Zinc-finger</keyword>
<protein>
    <recommendedName>
        <fullName evidence="9">Vacuolar protein-sorting-associated protein 36</fullName>
    </recommendedName>
    <alternativeName>
        <fullName evidence="9">ESCRT-II complex subunit VPS36</fullName>
    </alternativeName>
</protein>
<evidence type="ECO:0000256" key="2">
    <source>
        <dbReference type="ARBA" id="ARBA00022448"/>
    </source>
</evidence>
<keyword evidence="7 9" id="KW-0653">Protein transport</keyword>
<evidence type="ECO:0000256" key="3">
    <source>
        <dbReference type="ARBA" id="ARBA00022723"/>
    </source>
</evidence>
<dbReference type="FunFam" id="1.10.10.10:FF:000165">
    <property type="entry name" value="Vacuolar protein sorting protein (Vps36)"/>
    <property type="match status" value="1"/>
</dbReference>
<dbReference type="PANTHER" id="PTHR13128:SF12">
    <property type="entry name" value="VACUOLAR PROTEIN-SORTING-ASSOCIATED PROTEIN 36"/>
    <property type="match status" value="1"/>
</dbReference>
<proteinExistence type="inferred from homology"/>
<dbReference type="InterPro" id="IPR036388">
    <property type="entry name" value="WH-like_DNA-bd_sf"/>
</dbReference>
<dbReference type="SUPFAM" id="SSF50729">
    <property type="entry name" value="PH domain-like"/>
    <property type="match status" value="1"/>
</dbReference>
<comment type="similarity">
    <text evidence="1 9">Belongs to the VPS36 family.</text>
</comment>
<keyword evidence="13" id="KW-1185">Reference proteome</keyword>
<dbReference type="Pfam" id="PF04157">
    <property type="entry name" value="EAP30"/>
    <property type="match status" value="1"/>
</dbReference>
<evidence type="ECO:0000256" key="1">
    <source>
        <dbReference type="ARBA" id="ARBA00009697"/>
    </source>
</evidence>
<evidence type="ECO:0000313" key="13">
    <source>
        <dbReference type="Proteomes" id="UP000094385"/>
    </source>
</evidence>
<evidence type="ECO:0000256" key="5">
    <source>
        <dbReference type="ARBA" id="ARBA00022771"/>
    </source>
</evidence>
<dbReference type="Pfam" id="PF11605">
    <property type="entry name" value="Vps36_ESCRT-II"/>
    <property type="match status" value="1"/>
</dbReference>
<dbReference type="Gene3D" id="2.30.29.30">
    <property type="entry name" value="Pleckstrin-homology domain (PH domain)/Phosphotyrosine-binding domain (PTB)"/>
    <property type="match status" value="1"/>
</dbReference>
<gene>
    <name evidence="12" type="ORF">LIPSTDRAFT_259921</name>
</gene>
<dbReference type="Gene3D" id="6.10.140.260">
    <property type="match status" value="1"/>
</dbReference>
<organism evidence="12 13">
    <name type="scientific">Lipomyces starkeyi NRRL Y-11557</name>
    <dbReference type="NCBI Taxonomy" id="675824"/>
    <lineage>
        <taxon>Eukaryota</taxon>
        <taxon>Fungi</taxon>
        <taxon>Dikarya</taxon>
        <taxon>Ascomycota</taxon>
        <taxon>Saccharomycotina</taxon>
        <taxon>Lipomycetes</taxon>
        <taxon>Lipomycetales</taxon>
        <taxon>Lipomycetaceae</taxon>
        <taxon>Lipomyces</taxon>
    </lineage>
</organism>
<dbReference type="PROSITE" id="PS51495">
    <property type="entry name" value="GLUE"/>
    <property type="match status" value="1"/>
</dbReference>
<keyword evidence="9" id="KW-0963">Cytoplasm</keyword>
<evidence type="ECO:0000256" key="9">
    <source>
        <dbReference type="RuleBase" id="RU367095"/>
    </source>
</evidence>
<dbReference type="InterPro" id="IPR036390">
    <property type="entry name" value="WH_DNA-bd_sf"/>
</dbReference>
<dbReference type="InterPro" id="IPR031558">
    <property type="entry name" value="Vps36-NZF-N"/>
</dbReference>
<dbReference type="Gene3D" id="1.10.10.10">
    <property type="entry name" value="Winged helix-like DNA-binding domain superfamily/Winged helix DNA-binding domain"/>
    <property type="match status" value="2"/>
</dbReference>
<dbReference type="InterPro" id="IPR011993">
    <property type="entry name" value="PH-like_dom_sf"/>
</dbReference>
<dbReference type="InterPro" id="IPR001876">
    <property type="entry name" value="Znf_RanBP2"/>
</dbReference>
<dbReference type="OrthoDB" id="271448at2759"/>
<dbReference type="InterPro" id="IPR040608">
    <property type="entry name" value="Snf8/Vps36"/>
</dbReference>
<keyword evidence="2 9" id="KW-0813">Transport</keyword>
<dbReference type="Proteomes" id="UP000094385">
    <property type="component" value="Unassembled WGS sequence"/>
</dbReference>
<keyword evidence="6" id="KW-0862">Zinc</keyword>